<gene>
    <name evidence="2" type="ORF">R1sor_023244</name>
</gene>
<accession>A0ABD3GMW4</accession>
<feature type="domain" description="ZSWIM1/3 RNaseH-like" evidence="1">
    <location>
        <begin position="600"/>
        <end position="647"/>
    </location>
</feature>
<dbReference type="Proteomes" id="UP001633002">
    <property type="component" value="Unassembled WGS sequence"/>
</dbReference>
<dbReference type="EMBL" id="JBJQOH010000007">
    <property type="protein sequence ID" value="KAL3680288.1"/>
    <property type="molecule type" value="Genomic_DNA"/>
</dbReference>
<evidence type="ECO:0000259" key="1">
    <source>
        <dbReference type="Pfam" id="PF21056"/>
    </source>
</evidence>
<dbReference type="PANTHER" id="PTHR33977:SF1">
    <property type="entry name" value="ZINC ION BINDING PROTEIN"/>
    <property type="match status" value="1"/>
</dbReference>
<evidence type="ECO:0000313" key="3">
    <source>
        <dbReference type="Proteomes" id="UP001633002"/>
    </source>
</evidence>
<reference evidence="2 3" key="1">
    <citation type="submission" date="2024-09" db="EMBL/GenBank/DDBJ databases">
        <title>Chromosome-scale assembly of Riccia sorocarpa.</title>
        <authorList>
            <person name="Paukszto L."/>
        </authorList>
    </citation>
    <scope>NUCLEOTIDE SEQUENCE [LARGE SCALE GENOMIC DNA]</scope>
    <source>
        <strain evidence="2">LP-2024</strain>
        <tissue evidence="2">Aerial parts of the thallus</tissue>
    </source>
</reference>
<keyword evidence="3" id="KW-1185">Reference proteome</keyword>
<dbReference type="InterPro" id="IPR048324">
    <property type="entry name" value="ZSWIM1-3_RNaseH-like"/>
</dbReference>
<comment type="caution">
    <text evidence="2">The sequence shown here is derived from an EMBL/GenBank/DDBJ whole genome shotgun (WGS) entry which is preliminary data.</text>
</comment>
<dbReference type="Pfam" id="PF21056">
    <property type="entry name" value="ZSWIM1-3_RNaseH-like"/>
    <property type="match status" value="1"/>
</dbReference>
<proteinExistence type="predicted"/>
<evidence type="ECO:0000313" key="2">
    <source>
        <dbReference type="EMBL" id="KAL3680288.1"/>
    </source>
</evidence>
<name>A0ABD3GMW4_9MARC</name>
<dbReference type="PANTHER" id="PTHR33977">
    <property type="entry name" value="ZINC ION BINDING PROTEIN"/>
    <property type="match status" value="1"/>
</dbReference>
<dbReference type="AlphaFoldDB" id="A0ABD3GMW4"/>
<sequence>MAELGKDAKARAVQEITSWCEDKGTIVFLPHLLKLLDTEYLRTTHGDSRYFGEDLHRAIKQLWPDEGVGETAKERSSRKRQSHVQPFFSCTVSEFTFPGEDKEVVTCRVETSTHLTVHSRPAGEEEARKRRRLPSWIKKADKIHAGFSLRRNKRAARQPATIPVQSPAQFPVLHSPTPLEACEEPADESYRLVEEGNLPILRPPAGIGRVGHSYVTRSLFRDSVAHTSEVSQSAAVIHPPEIKTRSDTNLVGVCMDVLTPEELAGCIMCDSEYLCSELVEEFIDDANLQKVKVRLMHSGKVIETFRNCCEFTEKFSSCSVHSQSMENTVSGIDSQGVCYENPGAGESINTAVFSDGSDSDWEDDCPVQEVLYIAHTGVHKDEREPELNNWTELQVTTKRTGKGGRGPGSRPAALIVRVGISMRRGCRCHFNTVTTENQDAIFISWMEYRHVDRVGQICHGVFCASSAVSNAQMAAKVSKTCVNFMERLLRSRVPPAEILAKHQEHIADAIHNISGGERFGWTQDMHLTSGDIRNIQARLRKDGQIYHHDDAQAVRQWVQRYPEFVIQYVEQSRKHDKLFSLFIITPWMLKNLVRYGHKRAVCMDATHGTNLYGFQLFSWLVYDNYQNGIHVMWALLERHRAEDLVVVQEAIKLAMENGFADIIGSDGKFLPSCFICDDLAEEKASIRQEFNVFHSLNGKGHCFILKAVSVLAEPLLSSLCFRWHMACEMCI</sequence>
<organism evidence="2 3">
    <name type="scientific">Riccia sorocarpa</name>
    <dbReference type="NCBI Taxonomy" id="122646"/>
    <lineage>
        <taxon>Eukaryota</taxon>
        <taxon>Viridiplantae</taxon>
        <taxon>Streptophyta</taxon>
        <taxon>Embryophyta</taxon>
        <taxon>Marchantiophyta</taxon>
        <taxon>Marchantiopsida</taxon>
        <taxon>Marchantiidae</taxon>
        <taxon>Marchantiales</taxon>
        <taxon>Ricciaceae</taxon>
        <taxon>Riccia</taxon>
    </lineage>
</organism>
<protein>
    <recommendedName>
        <fullName evidence="1">ZSWIM1/3 RNaseH-like domain-containing protein</fullName>
    </recommendedName>
</protein>